<dbReference type="InterPro" id="IPR047335">
    <property type="entry name" value="RUFY1-3"/>
</dbReference>
<sequence length="93" mass="10702">MKMLEKDVCEKQDALVALRQQLDDLRALKHELSFKLQSSDMGVKQKSELNSRLEEKTNQMAATIKQLEQSEKDLVKQAKTLNSVANKLIQKHH</sequence>
<dbReference type="GO" id="GO:0050770">
    <property type="term" value="P:regulation of axonogenesis"/>
    <property type="evidence" value="ECO:0007669"/>
    <property type="project" value="TreeGrafter"/>
</dbReference>
<evidence type="ECO:0000313" key="4">
    <source>
        <dbReference type="Proteomes" id="UP000694410"/>
    </source>
</evidence>
<organism evidence="3 4">
    <name type="scientific">Cyanistes caeruleus</name>
    <name type="common">Eurasian blue tit</name>
    <name type="synonym">Parus caeruleus</name>
    <dbReference type="NCBI Taxonomy" id="156563"/>
    <lineage>
        <taxon>Eukaryota</taxon>
        <taxon>Metazoa</taxon>
        <taxon>Chordata</taxon>
        <taxon>Craniata</taxon>
        <taxon>Vertebrata</taxon>
        <taxon>Euteleostomi</taxon>
        <taxon>Archelosauria</taxon>
        <taxon>Archosauria</taxon>
        <taxon>Dinosauria</taxon>
        <taxon>Saurischia</taxon>
        <taxon>Theropoda</taxon>
        <taxon>Coelurosauria</taxon>
        <taxon>Aves</taxon>
        <taxon>Neognathae</taxon>
        <taxon>Neoaves</taxon>
        <taxon>Telluraves</taxon>
        <taxon>Australaves</taxon>
        <taxon>Passeriformes</taxon>
        <taxon>Paridae</taxon>
        <taxon>Cyanistes</taxon>
    </lineage>
</organism>
<reference evidence="3" key="2">
    <citation type="submission" date="2025-09" db="UniProtKB">
        <authorList>
            <consortium name="Ensembl"/>
        </authorList>
    </citation>
    <scope>IDENTIFICATION</scope>
</reference>
<feature type="coiled-coil region" evidence="2">
    <location>
        <begin position="15"/>
        <end position="84"/>
    </location>
</feature>
<gene>
    <name evidence="3" type="primary">LOC111922346</name>
</gene>
<dbReference type="GO" id="GO:0030425">
    <property type="term" value="C:dendrite"/>
    <property type="evidence" value="ECO:0007669"/>
    <property type="project" value="TreeGrafter"/>
</dbReference>
<evidence type="ECO:0000256" key="1">
    <source>
        <dbReference type="ARBA" id="ARBA00023054"/>
    </source>
</evidence>
<accession>A0A8C0ZAK6</accession>
<keyword evidence="4" id="KW-1185">Reference proteome</keyword>
<dbReference type="PANTHER" id="PTHR45956">
    <property type="entry name" value="RUN AND FYVE DOMAIN-CONTAINING PROTEIN 2-LIKE PROTEIN"/>
    <property type="match status" value="1"/>
</dbReference>
<evidence type="ECO:0000256" key="2">
    <source>
        <dbReference type="SAM" id="Coils"/>
    </source>
</evidence>
<dbReference type="GO" id="GO:0005737">
    <property type="term" value="C:cytoplasm"/>
    <property type="evidence" value="ECO:0007669"/>
    <property type="project" value="TreeGrafter"/>
</dbReference>
<evidence type="ECO:0000313" key="3">
    <source>
        <dbReference type="Ensembl" id="ENSCCEP00000006257.1"/>
    </source>
</evidence>
<dbReference type="GO" id="GO:0043025">
    <property type="term" value="C:neuronal cell body"/>
    <property type="evidence" value="ECO:0007669"/>
    <property type="project" value="TreeGrafter"/>
</dbReference>
<dbReference type="Proteomes" id="UP000694410">
    <property type="component" value="Unplaced"/>
</dbReference>
<keyword evidence="1 2" id="KW-0175">Coiled coil</keyword>
<name>A0A8C0ZAK6_CYACU</name>
<dbReference type="Ensembl" id="ENSCCET00000010184.1">
    <property type="protein sequence ID" value="ENSCCEP00000006257.1"/>
    <property type="gene ID" value="ENSCCEG00000006751.1"/>
</dbReference>
<protein>
    <submittedName>
        <fullName evidence="3">Protein RUFY3-like</fullName>
    </submittedName>
</protein>
<dbReference type="GO" id="GO:0030424">
    <property type="term" value="C:axon"/>
    <property type="evidence" value="ECO:0007669"/>
    <property type="project" value="TreeGrafter"/>
</dbReference>
<proteinExistence type="predicted"/>
<dbReference type="PANTHER" id="PTHR45956:SF1">
    <property type="entry name" value="PROTEIN RUFY3"/>
    <property type="match status" value="1"/>
</dbReference>
<reference evidence="3" key="1">
    <citation type="submission" date="2025-08" db="UniProtKB">
        <authorList>
            <consortium name="Ensembl"/>
        </authorList>
    </citation>
    <scope>IDENTIFICATION</scope>
</reference>
<dbReference type="AlphaFoldDB" id="A0A8C0ZAK6"/>